<sequence>MNDQFEDAAEDLRSIVEGLTISNINEDTNVENFEEEEWNEEDELEFENECYFDDPLNYCDRWTESSGDFTKNYNKLKTKLNTAKANPAPAPVTKSVSADKPNAATQSTASTTAGKSVYKDQLDALAKFSHRIRLGEISHSSSSVASDIKQSSRKAQGDKQKNTDKADRATTEQVLDPRTRIILFKLLNRNVFYEVNGCISTGKEANVYHARTEEGGQLAIKIYKTSILVFKDRDRYVTGEYRFRHGYSKHNPRKMVKVWAEKELRNLKRLAAANIPCPVPLLLRMHVLVMDFLGSSDGWAYPRLKDARISEDRYPTLYAQLVKLMRRMYHVCRLVHADLSEYNILYHNKKLYIIDVSQSVEHDHPHALEFLRSDCSNVTDYFRKKGVAVMSLKELFHFVMDSTLPIEEGEELDAVMDELSKKVAERTPQELQKLLKDEEVFKQTYIPRHLEEVINVEGDLARIRAGRADELSYLNLIQSTTEPSKSQVSEATIEPKQITQPPAQPTIPSTLCSSDKELDSDAESQISGSDDSDDDSDGWKEKEAILKGKKYEDPELKKERKKAAKEAARESRKTKVPKAVKKRHEKVAATSRKGKK</sequence>
<dbReference type="EMBL" id="QTSX02000152">
    <property type="protein sequence ID" value="KAJ9088117.1"/>
    <property type="molecule type" value="Genomic_DNA"/>
</dbReference>
<keyword evidence="1" id="KW-0808">Transferase</keyword>
<keyword evidence="2" id="KW-1185">Reference proteome</keyword>
<dbReference type="EC" id="2.7.11.1" evidence="1"/>
<gene>
    <name evidence="1" type="primary">rio1</name>
    <name evidence="1" type="ORF">DSO57_1026248</name>
</gene>
<evidence type="ECO:0000313" key="1">
    <source>
        <dbReference type="EMBL" id="KAJ9088117.1"/>
    </source>
</evidence>
<evidence type="ECO:0000313" key="2">
    <source>
        <dbReference type="Proteomes" id="UP001165960"/>
    </source>
</evidence>
<name>A0ACC2UME6_9FUNG</name>
<accession>A0ACC2UME6</accession>
<comment type="caution">
    <text evidence="1">The sequence shown here is derived from an EMBL/GenBank/DDBJ whole genome shotgun (WGS) entry which is preliminary data.</text>
</comment>
<reference evidence="1" key="1">
    <citation type="submission" date="2022-04" db="EMBL/GenBank/DDBJ databases">
        <title>Genome of the entomopathogenic fungus Entomophthora muscae.</title>
        <authorList>
            <person name="Elya C."/>
            <person name="Lovett B.R."/>
            <person name="Lee E."/>
            <person name="Macias A.M."/>
            <person name="Hajek A.E."/>
            <person name="De Bivort B.L."/>
            <person name="Kasson M.T."/>
            <person name="De Fine Licht H.H."/>
            <person name="Stajich J.E."/>
        </authorList>
    </citation>
    <scope>NUCLEOTIDE SEQUENCE</scope>
    <source>
        <strain evidence="1">Berkeley</strain>
    </source>
</reference>
<keyword evidence="1" id="KW-0418">Kinase</keyword>
<dbReference type="Proteomes" id="UP001165960">
    <property type="component" value="Unassembled WGS sequence"/>
</dbReference>
<proteinExistence type="predicted"/>
<organism evidence="1 2">
    <name type="scientific">Entomophthora muscae</name>
    <dbReference type="NCBI Taxonomy" id="34485"/>
    <lineage>
        <taxon>Eukaryota</taxon>
        <taxon>Fungi</taxon>
        <taxon>Fungi incertae sedis</taxon>
        <taxon>Zoopagomycota</taxon>
        <taxon>Entomophthoromycotina</taxon>
        <taxon>Entomophthoromycetes</taxon>
        <taxon>Entomophthorales</taxon>
        <taxon>Entomophthoraceae</taxon>
        <taxon>Entomophthora</taxon>
    </lineage>
</organism>
<protein>
    <submittedName>
        <fullName evidence="1">Serine/threonine-protein kinase rio1</fullName>
        <ecNumber evidence="1">2.7.11.1</ecNumber>
    </submittedName>
</protein>